<reference evidence="1 2" key="1">
    <citation type="submission" date="2007-10" db="EMBL/GenBank/DDBJ databases">
        <authorList>
            <person name="Yayanos A."/>
            <person name="Ferriera S."/>
            <person name="Johnson J."/>
            <person name="Kravitz S."/>
            <person name="Halpern A."/>
            <person name="Remington K."/>
            <person name="Beeson K."/>
            <person name="Tran B."/>
            <person name="Rogers Y.-H."/>
            <person name="Friedman R."/>
            <person name="Venter J.C."/>
        </authorList>
    </citation>
    <scope>NUCLEOTIDE SEQUENCE [LARGE SCALE GENOMIC DNA]</scope>
    <source>
        <strain evidence="1 2">KT99</strain>
    </source>
</reference>
<dbReference type="EMBL" id="ABIC01000019">
    <property type="protein sequence ID" value="EDQ00572.1"/>
    <property type="molecule type" value="Genomic_DNA"/>
</dbReference>
<sequence length="35" mass="3980">MGLDRLKNNAIKITQINGLDDQHVITFSKRFAAIH</sequence>
<accession>A9DB95</accession>
<proteinExistence type="predicted"/>
<evidence type="ECO:0000313" key="1">
    <source>
        <dbReference type="EMBL" id="EDQ00572.1"/>
    </source>
</evidence>
<comment type="caution">
    <text evidence="1">The sequence shown here is derived from an EMBL/GenBank/DDBJ whole genome shotgun (WGS) entry which is preliminary data.</text>
</comment>
<name>A9DB95_9GAMM</name>
<dbReference type="AlphaFoldDB" id="A9DB95"/>
<protein>
    <submittedName>
        <fullName evidence="1">Uncharacterized protein</fullName>
    </submittedName>
</protein>
<dbReference type="STRING" id="314608.KT99_17935"/>
<evidence type="ECO:0000313" key="2">
    <source>
        <dbReference type="Proteomes" id="UP000005839"/>
    </source>
</evidence>
<keyword evidence="2" id="KW-1185">Reference proteome</keyword>
<organism evidence="1 2">
    <name type="scientific">Shewanella benthica KT99</name>
    <dbReference type="NCBI Taxonomy" id="314608"/>
    <lineage>
        <taxon>Bacteria</taxon>
        <taxon>Pseudomonadati</taxon>
        <taxon>Pseudomonadota</taxon>
        <taxon>Gammaproteobacteria</taxon>
        <taxon>Alteromonadales</taxon>
        <taxon>Shewanellaceae</taxon>
        <taxon>Shewanella</taxon>
    </lineage>
</organism>
<dbReference type="Proteomes" id="UP000005839">
    <property type="component" value="Unassembled WGS sequence"/>
</dbReference>
<gene>
    <name evidence="1" type="ORF">KT99_17935</name>
</gene>